<reference evidence="3" key="1">
    <citation type="journal article" date="2016" name="Mol. Phylogenet. Evol.">
        <title>Chloroplast phylogenomic data from the green algal order Sphaeropleales (Chlorophyceae, Chlorophyta) reveal complex patterns of sequence evolution.</title>
        <authorList>
            <person name="Fucikova K."/>
            <person name="Lewis P.O."/>
            <person name="Lewis L.A."/>
        </authorList>
    </citation>
    <scope>NUCLEOTIDE SEQUENCE</scope>
    <source>
        <strain evidence="3">CAUP H6502</strain>
    </source>
</reference>
<feature type="transmembrane region" description="Helical" evidence="2">
    <location>
        <begin position="179"/>
        <end position="201"/>
    </location>
</feature>
<dbReference type="EMBL" id="KT199249">
    <property type="protein sequence ID" value="AMO00920.1"/>
    <property type="molecule type" value="Genomic_DNA"/>
</dbReference>
<dbReference type="RefSeq" id="YP_009238111.1">
    <property type="nucleotide sequence ID" value="NC_029671.1"/>
</dbReference>
<feature type="transmembrane region" description="Helical" evidence="2">
    <location>
        <begin position="221"/>
        <end position="238"/>
    </location>
</feature>
<gene>
    <name evidence="3" type="primary">ycf1</name>
    <name evidence="3" type="ORF">VU95_59</name>
</gene>
<feature type="transmembrane region" description="Helical" evidence="2">
    <location>
        <begin position="308"/>
        <end position="332"/>
    </location>
</feature>
<keyword evidence="3" id="KW-0150">Chloroplast</keyword>
<protein>
    <submittedName>
        <fullName evidence="3">Hypothetical chloroplast protein RF1</fullName>
    </submittedName>
</protein>
<evidence type="ECO:0000256" key="1">
    <source>
        <dbReference type="SAM" id="MobiDB-lite"/>
    </source>
</evidence>
<geneLocation type="chloroplast" evidence="3"/>
<feature type="transmembrane region" description="Helical" evidence="2">
    <location>
        <begin position="151"/>
        <end position="173"/>
    </location>
</feature>
<evidence type="ECO:0000313" key="3">
    <source>
        <dbReference type="EMBL" id="AMO00920.1"/>
    </source>
</evidence>
<evidence type="ECO:0000256" key="2">
    <source>
        <dbReference type="SAM" id="Phobius"/>
    </source>
</evidence>
<accession>A0A140H9S1</accession>
<dbReference type="GeneID" id="27073482"/>
<keyword evidence="2" id="KW-0812">Transmembrane</keyword>
<feature type="region of interest" description="Disordered" evidence="1">
    <location>
        <begin position="2106"/>
        <end position="2151"/>
    </location>
</feature>
<sequence>MLTLLSVLTSAKDYVDIVHTFMDHDPMWSEIMTTYFDPGAILTFCFLFCKELLIKIFTFGWLPNFAALPSLVPEVTRSMLTELSVFDTPALRFSNMFTFLDTPISYGPQNVVFYSLEKFIIGLINSVFFCLPTSFAHMVCMRRFVMQGVEAGYYAGLGTIAGNLVWISCIVLGLRSFVIPWVALDTLRYAIGVALVFKYLWDSYRDRRLVLTRVDEFDIMVFNFCLAFLEQSMVFPFISNLSIGSDATLIESFPTGHIVSFFLVHFAYLGGLLLGSLTLLQGACWFWENPAFSLYMWTLSTFKISALTYYRLSNFFFLYASMFFAMANLAYFGTDYLVTKPLGFLPNDRLISNSDEALLETSYLGVKGSSRNTRLNEGRHNRRERWKRRHKRFRMFDTALYDDGIYDLFTIEDLNYGFHKFWLRRKMRNHRSNYRVLPTKQVRAFKQEAARSKLEGFMGPRFEFTRMLFENAYHPTFHRYQTNQQPQKAAAKAQPFNVLTGNQVTSAYAMDKKIQVTESLRHNNSALRKFVRKLKLRLKGMPSIDRAPPTEQSTNPLYSKRWRHLFSRIYHRQLRRNTSVYQLLTRDALFFGEGTPDYEDSLIPLSERDRQLVRYKSAIKGEFKDQSISMGTALQTKPLNAVHPLSFYLKREEAFKRKLLAYGPNVSRTHPVGTNLHVFSPMSQRLFYYHKPNNRWERAMQVARVTRKRVRNPRYQEVDVSDPTTFKADWENIDFNEREKKNPYRFTYPTDYLALISKRAGRIRHQIFKDVLQHWYYSPYNRFLLQWDMDSFIRRQPRSYFMNKEDEKQLHLRRVLLNDYFQTFRWYARMDQYHIMKQRIGGTKSFRSRVYNQQFQGTFKKVRHLFAVTPTLETQPILKFDQPLFNEYPNTTKSPITAQSFIHEELNLEPNQKRGLSRELWDQAAMALALALTNQENYRNNYTQLLTNEDQPTGTLSRFMLRGKKTQGLTSSSGSRAHLTNQASILNFAKNPTPKFDPRPYVDELWLRLLDRAAEHIYDEEIIKEAVEDYADDEYEEKANHEQLLDNKIERLKKWVVFMNTTNPTKSNLLSGLTQASSMAIKDVLYFQNDIVKDRLNRRKSRPFYPDRYNKLKTVKKVLKRRYQKRFLENLKAEKLTTTYTNKYSLNRTPSRTVRDALQSDLPDGFWTNVVKPLNKRLPLGDPYPPIVDFIVRPIKTVLFEITDRFIKPGFWLVTKPARVLLRGPEDPDFYYWLKREEAFELEEDVLLELDQLRRRMPKSLSWGARTALWRKQAAEKAIPKGIKKLLSTQEGRELYTAKGFAERKERIAKERAEEDKQMVADIPKERQQEHIDDYRWVQELAVEYRKRQKREMAWLQTDFIPARVKAIDYYLKRQKKLDRNRDFMTQEEIAQEEKTLSYIKRDPHKWLDYEKLQKRYNPRIFELERKRKFKEAFFVWVDKNRERKIIDGRHKKYKFLAAKVGLDGSIIDPEVTMKVGRPVRIMGDIPWFSAKDEPPQGSTFEIQVPLSVYRLAGGDLTNKRDIYEKLRAQRAQRYRQWDRKRMRAVQAEYNEEFPSEDPPSLLDRIGDIFTGGLELDEDPLGEAVPVDFEYGTLSLADTNEEFMQERNLRKLQLLDEYTEARKSGDAKTKAKAKEMQEKVLRSVTGRPNLKLEDSFVPLQDDEPAQFEVEGEMNWWEEHRWPTQAENEESMLFHPATTQTEYERIADETYREAKRQDLHRWWWQEFLPQLRNQDYAKAYGRTDRKQAKALLIAGQKNLLEAAADVEQVKELSPEDYSQIGGLKFLGNRDYKPLQTPQGSRVLSDVINRYYDENKNKETYETYAAIDPSPLMRATAGKLMTSSGAAPNPTQWVSSTPAPFYVGWDETARQFVVTNRYLSREQSGYQMNWDPNFPIFSRDVDRSLSPDNSDSDTLTFSKYPLKGLAATITIYNKVYFASYDADQFFNLGLDGFSPVGWRKFKFRHTAPRVQPLLVHSVETSNDFSVLDKKRPFANLVQNYVTPSVTGFKPIAKEEQGDEKRDEVMELDSIHSHPQAPPYFPSGPLLTDTLPVHYVFTLYQRYRLPKERYADIAPNGVADEEDEEKYNVPGEYPGGKMDDFTLRKRVMPQRKYHSKPRSLTEEELLPSRRSFRGKRGDQRQRRPGTYPSEGNLAARVKEADGNRMRNLRRRVLRKTQRPQLRYTPLVGGFVWPGDALHLEQVEGSLVTTPEEREQQKQQLIAEGRPVPETLDNPEDLVLPLWQPQAREIFIKEHNQKVLKRRLERTQNKAQYYQKLKLQRLQAQNMFII</sequence>
<keyword evidence="2" id="KW-0472">Membrane</keyword>
<organism evidence="3">
    <name type="scientific">Mychonastes homosphaera</name>
    <name type="common">Green alga</name>
    <name type="synonym">Chlorella homosphaera</name>
    <dbReference type="NCBI Taxonomy" id="31300"/>
    <lineage>
        <taxon>Eukaryota</taxon>
        <taxon>Viridiplantae</taxon>
        <taxon>Chlorophyta</taxon>
        <taxon>core chlorophytes</taxon>
        <taxon>Chlorophyceae</taxon>
        <taxon>CS clade</taxon>
        <taxon>Sphaeropleales</taxon>
        <taxon>Mychonastaceae</taxon>
        <taxon>Mychonastes</taxon>
    </lineage>
</organism>
<proteinExistence type="predicted"/>
<name>A0A140H9S1_MYCHS</name>
<keyword evidence="2" id="KW-1133">Transmembrane helix</keyword>
<keyword evidence="3" id="KW-0934">Plastid</keyword>
<feature type="transmembrane region" description="Helical" evidence="2">
    <location>
        <begin position="119"/>
        <end position="139"/>
    </location>
</feature>
<feature type="transmembrane region" description="Helical" evidence="2">
    <location>
        <begin position="258"/>
        <end position="287"/>
    </location>
</feature>